<dbReference type="GO" id="GO:0004527">
    <property type="term" value="F:exonuclease activity"/>
    <property type="evidence" value="ECO:0007669"/>
    <property type="project" value="UniProtKB-KW"/>
</dbReference>
<protein>
    <submittedName>
        <fullName evidence="2">Exonuclease</fullName>
    </submittedName>
</protein>
<evidence type="ECO:0000313" key="3">
    <source>
        <dbReference type="Proteomes" id="UP000713222"/>
    </source>
</evidence>
<keyword evidence="2" id="KW-0269">Exonuclease</keyword>
<dbReference type="InterPro" id="IPR051703">
    <property type="entry name" value="NF-kappa-B_Signaling_Reg"/>
</dbReference>
<dbReference type="AlphaFoldDB" id="A0A964V588"/>
<comment type="caution">
    <text evidence="2">The sequence shown here is derived from an EMBL/GenBank/DDBJ whole genome shotgun (WGS) entry which is preliminary data.</text>
</comment>
<name>A0A964V588_9PROT</name>
<gene>
    <name evidence="2" type="ORF">EBV32_03945</name>
</gene>
<keyword evidence="2" id="KW-0540">Nuclease</keyword>
<reference evidence="2" key="1">
    <citation type="submission" date="2018-10" db="EMBL/GenBank/DDBJ databases">
        <title>Iterative Subtractive Binning of Freshwater Chronoseries Metagenomes Recovers Nearly Complete Genomes from over Four Hundred Novel Species.</title>
        <authorList>
            <person name="Rodriguez-R L.M."/>
            <person name="Tsementzi D."/>
            <person name="Luo C."/>
            <person name="Konstantinidis K.T."/>
        </authorList>
    </citation>
    <scope>NUCLEOTIDE SEQUENCE</scope>
    <source>
        <strain evidence="2">WB7_6_001</strain>
    </source>
</reference>
<dbReference type="EMBL" id="RGET01000070">
    <property type="protein sequence ID" value="NBN88224.1"/>
    <property type="molecule type" value="Genomic_DNA"/>
</dbReference>
<dbReference type="CDD" id="cd22343">
    <property type="entry name" value="PDDEXK_lambda_exonuclease-like"/>
    <property type="match status" value="1"/>
</dbReference>
<dbReference type="InterPro" id="IPR017482">
    <property type="entry name" value="Lambda-type_endonuclease"/>
</dbReference>
<dbReference type="Pfam" id="PF09588">
    <property type="entry name" value="YqaJ"/>
    <property type="match status" value="1"/>
</dbReference>
<dbReference type="InterPro" id="IPR011335">
    <property type="entry name" value="Restrct_endonuc-II-like"/>
</dbReference>
<dbReference type="InterPro" id="IPR011604">
    <property type="entry name" value="PDDEXK-like_dom_sf"/>
</dbReference>
<dbReference type="SUPFAM" id="SSF52980">
    <property type="entry name" value="Restriction endonuclease-like"/>
    <property type="match status" value="1"/>
</dbReference>
<accession>A0A964V588</accession>
<dbReference type="NCBIfam" id="TIGR03033">
    <property type="entry name" value="phage_rel_nuc"/>
    <property type="match status" value="1"/>
</dbReference>
<evidence type="ECO:0000259" key="1">
    <source>
        <dbReference type="Pfam" id="PF09588"/>
    </source>
</evidence>
<dbReference type="Gene3D" id="3.90.320.10">
    <property type="match status" value="1"/>
</dbReference>
<evidence type="ECO:0000313" key="2">
    <source>
        <dbReference type="EMBL" id="NBN88224.1"/>
    </source>
</evidence>
<dbReference type="InterPro" id="IPR019080">
    <property type="entry name" value="YqaJ_viral_recombinase"/>
</dbReference>
<keyword evidence="2" id="KW-0378">Hydrolase</keyword>
<organism evidence="2 3">
    <name type="scientific">Candidatus Fonsibacter lacus</name>
    <dbReference type="NCBI Taxonomy" id="2576439"/>
    <lineage>
        <taxon>Bacteria</taxon>
        <taxon>Pseudomonadati</taxon>
        <taxon>Pseudomonadota</taxon>
        <taxon>Alphaproteobacteria</taxon>
        <taxon>Candidatus Pelagibacterales</taxon>
        <taxon>Candidatus Pelagibacterales incertae sedis</taxon>
        <taxon>Candidatus Fonsibacter</taxon>
    </lineage>
</organism>
<proteinExistence type="predicted"/>
<feature type="non-terminal residue" evidence="2">
    <location>
        <position position="183"/>
    </location>
</feature>
<dbReference type="Proteomes" id="UP000713222">
    <property type="component" value="Unassembled WGS sequence"/>
</dbReference>
<feature type="domain" description="YqaJ viral recombinase" evidence="1">
    <location>
        <begin position="7"/>
        <end position="146"/>
    </location>
</feature>
<dbReference type="PANTHER" id="PTHR46609">
    <property type="entry name" value="EXONUCLEASE, PHAGE-TYPE/RECB, C-TERMINAL DOMAIN-CONTAINING PROTEIN"/>
    <property type="match status" value="1"/>
</dbReference>
<dbReference type="PANTHER" id="PTHR46609:SF6">
    <property type="entry name" value="EXONUCLEASE, PHAGE-TYPE_RECB, C-TERMINAL DOMAIN-CONTAINING PROTEIN-RELATED"/>
    <property type="match status" value="1"/>
</dbReference>
<sequence length="183" mass="20230">MEQRTDEWFAARLGKVTASRVADVIAKTAKGYGASRDNYMAQLICERLTGKPTEMFSNAAMEWGTEQEPHARAAYSAKTGELVEEVGFIPHHDIPGSGASPDGFVGDALVEFKAPNTSTHLEYVLAGKPPEKYVTQMQWQMAVTGAPWCDFVSYDPRLPEHLQMLIVRVARDATRIAELEAEV</sequence>